<organism evidence="9 10">
    <name type="scientific">Candidatus Lucifugimonas marina</name>
    <dbReference type="NCBI Taxonomy" id="3038979"/>
    <lineage>
        <taxon>Bacteria</taxon>
        <taxon>Bacillati</taxon>
        <taxon>Chloroflexota</taxon>
        <taxon>Dehalococcoidia</taxon>
        <taxon>SAR202 cluster</taxon>
        <taxon>Candidatus Lucifugimonadales</taxon>
        <taxon>Candidatus Lucifugimonadaceae</taxon>
        <taxon>Candidatus Lucifugimonas</taxon>
    </lineage>
</organism>
<evidence type="ECO:0000256" key="5">
    <source>
        <dbReference type="ARBA" id="ARBA00023239"/>
    </source>
</evidence>
<dbReference type="SMART" id="SM00905">
    <property type="entry name" value="FolB"/>
    <property type="match status" value="1"/>
</dbReference>
<dbReference type="GO" id="GO:0046656">
    <property type="term" value="P:folic acid biosynthetic process"/>
    <property type="evidence" value="ECO:0007669"/>
    <property type="project" value="UniProtKB-UniRule"/>
</dbReference>
<dbReference type="GO" id="GO:0005737">
    <property type="term" value="C:cytoplasm"/>
    <property type="evidence" value="ECO:0007669"/>
    <property type="project" value="TreeGrafter"/>
</dbReference>
<dbReference type="EC" id="4.1.2.25" evidence="6"/>
<dbReference type="InterPro" id="IPR006156">
    <property type="entry name" value="Dihydroneopterin_aldolase"/>
</dbReference>
<gene>
    <name evidence="9" type="primary">folB</name>
    <name evidence="8" type="ORF">GKO46_12265</name>
    <name evidence="9" type="ORF">GKO48_13340</name>
</gene>
<dbReference type="NCBIfam" id="TIGR00525">
    <property type="entry name" value="folB"/>
    <property type="match status" value="1"/>
</dbReference>
<comment type="catalytic activity">
    <reaction evidence="1 6">
        <text>7,8-dihydroneopterin = 6-hydroxymethyl-7,8-dihydropterin + glycolaldehyde</text>
        <dbReference type="Rhea" id="RHEA:10540"/>
        <dbReference type="ChEBI" id="CHEBI:17001"/>
        <dbReference type="ChEBI" id="CHEBI:17071"/>
        <dbReference type="ChEBI" id="CHEBI:44841"/>
        <dbReference type="EC" id="4.1.2.25"/>
    </reaction>
</comment>
<evidence type="ECO:0000313" key="8">
    <source>
        <dbReference type="EMBL" id="MDG0867840.1"/>
    </source>
</evidence>
<feature type="domain" description="Dihydroneopterin aldolase/epimerase" evidence="7">
    <location>
        <begin position="17"/>
        <end position="127"/>
    </location>
</feature>
<reference evidence="10 11" key="1">
    <citation type="submission" date="2019-11" db="EMBL/GenBank/DDBJ databases">
        <authorList>
            <person name="Cho J.-C."/>
        </authorList>
    </citation>
    <scope>NUCLEOTIDE SEQUENCE [LARGE SCALE GENOMIC DNA]</scope>
    <source>
        <strain evidence="9 10">JH1073</strain>
        <strain evidence="8 11">JH702</strain>
    </source>
</reference>
<comment type="pathway">
    <text evidence="2 6">Cofactor biosynthesis; tetrahydrofolate biosynthesis; 2-amino-4-hydroxy-6-hydroxymethyl-7,8-dihydropteridine diphosphate from 7,8-dihydroneopterin triphosphate: step 3/4.</text>
</comment>
<dbReference type="Proteomes" id="UP001219901">
    <property type="component" value="Chromosome"/>
</dbReference>
<comment type="similarity">
    <text evidence="3 6">Belongs to the DHNA family.</text>
</comment>
<evidence type="ECO:0000256" key="6">
    <source>
        <dbReference type="RuleBase" id="RU362079"/>
    </source>
</evidence>
<dbReference type="SUPFAM" id="SSF55620">
    <property type="entry name" value="Tetrahydrobiopterin biosynthesis enzymes-like"/>
    <property type="match status" value="1"/>
</dbReference>
<evidence type="ECO:0000256" key="1">
    <source>
        <dbReference type="ARBA" id="ARBA00001353"/>
    </source>
</evidence>
<dbReference type="EMBL" id="WMBE01000004">
    <property type="protein sequence ID" value="MDG0867840.1"/>
    <property type="molecule type" value="Genomic_DNA"/>
</dbReference>
<dbReference type="CDD" id="cd00534">
    <property type="entry name" value="DHNA_DHNTPE"/>
    <property type="match status" value="1"/>
</dbReference>
<dbReference type="RefSeq" id="WP_342826743.1">
    <property type="nucleotide sequence ID" value="NZ_CP046146.1"/>
</dbReference>
<keyword evidence="10" id="KW-1185">Reference proteome</keyword>
<keyword evidence="5 6" id="KW-0456">Lyase</keyword>
<dbReference type="NCBIfam" id="TIGR00526">
    <property type="entry name" value="folB_dom"/>
    <property type="match status" value="1"/>
</dbReference>
<accession>A0AAJ5ZG20</accession>
<evidence type="ECO:0000259" key="7">
    <source>
        <dbReference type="SMART" id="SM00905"/>
    </source>
</evidence>
<dbReference type="AlphaFoldDB" id="A0AAJ5ZG20"/>
<dbReference type="Gene3D" id="3.30.1130.10">
    <property type="match status" value="1"/>
</dbReference>
<dbReference type="Proteomes" id="UP001321249">
    <property type="component" value="Unassembled WGS sequence"/>
</dbReference>
<evidence type="ECO:0000256" key="4">
    <source>
        <dbReference type="ARBA" id="ARBA00022909"/>
    </source>
</evidence>
<proteinExistence type="inferred from homology"/>
<keyword evidence="4 6" id="KW-0289">Folate biosynthesis</keyword>
<dbReference type="GO" id="GO:0004150">
    <property type="term" value="F:dihydroneopterin aldolase activity"/>
    <property type="evidence" value="ECO:0007669"/>
    <property type="project" value="UniProtKB-UniRule"/>
</dbReference>
<protein>
    <recommendedName>
        <fullName evidence="6">7,8-dihydroneopterin aldolase</fullName>
        <ecNumber evidence="6">4.1.2.25</ecNumber>
    </recommendedName>
</protein>
<dbReference type="InterPro" id="IPR043133">
    <property type="entry name" value="GTP-CH-I_C/QueF"/>
</dbReference>
<dbReference type="GO" id="GO:0046654">
    <property type="term" value="P:tetrahydrofolate biosynthetic process"/>
    <property type="evidence" value="ECO:0007669"/>
    <property type="project" value="UniProtKB-UniRule"/>
</dbReference>
<dbReference type="EMBL" id="CP046147">
    <property type="protein sequence ID" value="WFG40543.1"/>
    <property type="molecule type" value="Genomic_DNA"/>
</dbReference>
<reference evidence="10" key="3">
    <citation type="submission" date="2023-06" db="EMBL/GenBank/DDBJ databases">
        <title>Pangenomics reveal diversification of enzyme families and niche specialization in globally abundant SAR202 bacteria.</title>
        <authorList>
            <person name="Saw J.H.W."/>
        </authorList>
    </citation>
    <scope>NUCLEOTIDE SEQUENCE [LARGE SCALE GENOMIC DNA]</scope>
    <source>
        <strain evidence="10">JH1073</strain>
    </source>
</reference>
<dbReference type="InterPro" id="IPR006157">
    <property type="entry name" value="FolB_dom"/>
</dbReference>
<dbReference type="Pfam" id="PF02152">
    <property type="entry name" value="FolB"/>
    <property type="match status" value="1"/>
</dbReference>
<evidence type="ECO:0000256" key="2">
    <source>
        <dbReference type="ARBA" id="ARBA00005013"/>
    </source>
</evidence>
<dbReference type="PANTHER" id="PTHR42844">
    <property type="entry name" value="DIHYDRONEOPTERIN ALDOLASE 1-RELATED"/>
    <property type="match status" value="1"/>
</dbReference>
<reference evidence="9" key="2">
    <citation type="journal article" date="2023" name="Nat. Commun.">
        <title>Cultivation of marine bacteria of the SAR202 clade.</title>
        <authorList>
            <person name="Lim Y."/>
            <person name="Seo J.H."/>
            <person name="Giovannoni S.J."/>
            <person name="Kang I."/>
            <person name="Cho J.C."/>
        </authorList>
    </citation>
    <scope>NUCLEOTIDE SEQUENCE</scope>
    <source>
        <strain evidence="9">JH1073</strain>
    </source>
</reference>
<evidence type="ECO:0000313" key="11">
    <source>
        <dbReference type="Proteomes" id="UP001321249"/>
    </source>
</evidence>
<name>A0AAJ5ZG20_9CHLR</name>
<evidence type="ECO:0000313" key="10">
    <source>
        <dbReference type="Proteomes" id="UP001219901"/>
    </source>
</evidence>
<sequence>MTPLSSSSSNPEKLDTVRIERLELDCIIGINPWERLTKQRITIDIEMNADLSAAGESDAIEDTINYRNISKAVTAEIEASSYGLVEALGARVAEICLEDEKTQSVEVTVRKPGAVRKAEAVGVVIRRSR</sequence>
<comment type="function">
    <text evidence="6">Catalyzes the conversion of 7,8-dihydroneopterin to 6-hydroxymethyl-7,8-dihydropterin.</text>
</comment>
<evidence type="ECO:0000256" key="3">
    <source>
        <dbReference type="ARBA" id="ARBA00005708"/>
    </source>
</evidence>
<dbReference type="PANTHER" id="PTHR42844:SF1">
    <property type="entry name" value="DIHYDRONEOPTERIN ALDOLASE 1-RELATED"/>
    <property type="match status" value="1"/>
</dbReference>
<evidence type="ECO:0000313" key="9">
    <source>
        <dbReference type="EMBL" id="WFG40543.1"/>
    </source>
</evidence>